<feature type="transmembrane region" description="Helical" evidence="7">
    <location>
        <begin position="211"/>
        <end position="235"/>
    </location>
</feature>
<feature type="transmembrane region" description="Helical" evidence="7">
    <location>
        <begin position="177"/>
        <end position="199"/>
    </location>
</feature>
<dbReference type="Proteomes" id="UP001596972">
    <property type="component" value="Unassembled WGS sequence"/>
</dbReference>
<protein>
    <recommendedName>
        <fullName evidence="3">Cytochrome bc1 complex cytochrome b subunit</fullName>
        <ecNumber evidence="2">7.1.1.8</ecNumber>
    </recommendedName>
    <alternativeName>
        <fullName evidence="5">Cytochrome bc1 reductase complex subunit QcrB</fullName>
    </alternativeName>
</protein>
<keyword evidence="7" id="KW-0472">Membrane</keyword>
<evidence type="ECO:0000256" key="4">
    <source>
        <dbReference type="ARBA" id="ARBA00029351"/>
    </source>
</evidence>
<keyword evidence="7" id="KW-0812">Transmembrane</keyword>
<dbReference type="PANTHER" id="PTHR19271">
    <property type="entry name" value="CYTOCHROME B"/>
    <property type="match status" value="1"/>
</dbReference>
<evidence type="ECO:0000256" key="3">
    <source>
        <dbReference type="ARBA" id="ARBA00016116"/>
    </source>
</evidence>
<keyword evidence="7" id="KW-1133">Transmembrane helix</keyword>
<dbReference type="EMBL" id="JBHTJA010000170">
    <property type="protein sequence ID" value="MFD0905822.1"/>
    <property type="molecule type" value="Genomic_DNA"/>
</dbReference>
<comment type="caution">
    <text evidence="9">The sequence shown here is derived from an EMBL/GenBank/DDBJ whole genome shotgun (WGS) entry which is preliminary data.</text>
</comment>
<evidence type="ECO:0000256" key="2">
    <source>
        <dbReference type="ARBA" id="ARBA00012951"/>
    </source>
</evidence>
<feature type="transmembrane region" description="Helical" evidence="7">
    <location>
        <begin position="415"/>
        <end position="437"/>
    </location>
</feature>
<feature type="compositionally biased region" description="Basic and acidic residues" evidence="6">
    <location>
        <begin position="540"/>
        <end position="558"/>
    </location>
</feature>
<comment type="catalytic activity">
    <reaction evidence="4">
        <text>a quinol + 2 Fe(III)-[cytochrome c](out) = a quinone + 2 Fe(II)-[cytochrome c](out) + 2 H(+)(out)</text>
        <dbReference type="Rhea" id="RHEA:11484"/>
        <dbReference type="Rhea" id="RHEA-COMP:10350"/>
        <dbReference type="Rhea" id="RHEA-COMP:14399"/>
        <dbReference type="ChEBI" id="CHEBI:15378"/>
        <dbReference type="ChEBI" id="CHEBI:24646"/>
        <dbReference type="ChEBI" id="CHEBI:29033"/>
        <dbReference type="ChEBI" id="CHEBI:29034"/>
        <dbReference type="ChEBI" id="CHEBI:132124"/>
        <dbReference type="EC" id="7.1.1.8"/>
    </reaction>
</comment>
<evidence type="ECO:0000259" key="8">
    <source>
        <dbReference type="PROSITE" id="PS51002"/>
    </source>
</evidence>
<dbReference type="SUPFAM" id="SSF81342">
    <property type="entry name" value="Transmembrane di-heme cytochromes"/>
    <property type="match status" value="1"/>
</dbReference>
<dbReference type="Pfam" id="PF13631">
    <property type="entry name" value="Cytochrom_B_N_2"/>
    <property type="match status" value="1"/>
</dbReference>
<evidence type="ECO:0000256" key="6">
    <source>
        <dbReference type="SAM" id="MobiDB-lite"/>
    </source>
</evidence>
<reference evidence="10" key="1">
    <citation type="journal article" date="2019" name="Int. J. Syst. Evol. Microbiol.">
        <title>The Global Catalogue of Microorganisms (GCM) 10K type strain sequencing project: providing services to taxonomists for standard genome sequencing and annotation.</title>
        <authorList>
            <consortium name="The Broad Institute Genomics Platform"/>
            <consortium name="The Broad Institute Genome Sequencing Center for Infectious Disease"/>
            <person name="Wu L."/>
            <person name="Ma J."/>
        </authorList>
    </citation>
    <scope>NUCLEOTIDE SEQUENCE [LARGE SCALE GENOMIC DNA]</scope>
    <source>
        <strain evidence="10">JCM 31202</strain>
    </source>
</reference>
<dbReference type="RefSeq" id="WP_378307118.1">
    <property type="nucleotide sequence ID" value="NZ_JBHTJA010000170.1"/>
</dbReference>
<evidence type="ECO:0000313" key="10">
    <source>
        <dbReference type="Proteomes" id="UP001596972"/>
    </source>
</evidence>
<evidence type="ECO:0000256" key="1">
    <source>
        <dbReference type="ARBA" id="ARBA00001971"/>
    </source>
</evidence>
<feature type="transmembrane region" description="Helical" evidence="7">
    <location>
        <begin position="49"/>
        <end position="68"/>
    </location>
</feature>
<sequence>MAQRKGGSKAERLENLTWGVDDRLGTVEFLNRNITKAFPKHWSFLLGEIALYSFIVLVITGVFLTLFFKPSGAEIIYEGSYTKLQGVKISEAYASTLHITFDVRGGLLMRQIHHWAANIFLAAIAIHLLRIFFTGAFRKPREINWLIGVTLFVLALAEGFAGYSLPDDLLSGTGLRIMAGIVQSIPVVGTYLVMFIFGGEYPSTAEFIPRLFTVHILLIPGLLLALITAHLMILWHQTHTQWPGRGRREQKVTGEPTFPAFAAQSGAYFLFTFGVLALMGAFFQINPVWLYGPYEPDEVSFGSQPDWYVGFLEGSLRIMPRLETTLWGHTIAWNVLAPAVILPGVFFTLIALYPFFERWATGDERVHHLLDRPRNAATRTAIGAAVIAWYGNLWAAGGNDIIAWVFHIPLLWTTWFFRVGFFVFPVVAFVVTRRICLSLQRRDLRQRKEGVESGLISLTPEGEFTERHEPASDERDALLRTRQPRELLAAYPHHILPMPTPGRVRTQARTRANRFYLDYQVVSQGGGQGRADGAPPRQRAQIEGRPPEDAAERSDGSRIGRLRRSLAKRLGKG</sequence>
<feature type="transmembrane region" description="Helical" evidence="7">
    <location>
        <begin position="115"/>
        <end position="133"/>
    </location>
</feature>
<dbReference type="SUPFAM" id="SSF81648">
    <property type="entry name" value="a domain/subunit of cytochrome bc1 complex (Ubiquinol-cytochrome c reductase)"/>
    <property type="match status" value="1"/>
</dbReference>
<dbReference type="Gene3D" id="1.20.810.10">
    <property type="entry name" value="Cytochrome Bc1 Complex, Chain C"/>
    <property type="match status" value="1"/>
</dbReference>
<dbReference type="InterPro" id="IPR036150">
    <property type="entry name" value="Cyt_b/b6_C_sf"/>
</dbReference>
<organism evidence="9 10">
    <name type="scientific">Actinomadura sediminis</name>
    <dbReference type="NCBI Taxonomy" id="1038904"/>
    <lineage>
        <taxon>Bacteria</taxon>
        <taxon>Bacillati</taxon>
        <taxon>Actinomycetota</taxon>
        <taxon>Actinomycetes</taxon>
        <taxon>Streptosporangiales</taxon>
        <taxon>Thermomonosporaceae</taxon>
        <taxon>Actinomadura</taxon>
    </lineage>
</organism>
<keyword evidence="10" id="KW-1185">Reference proteome</keyword>
<dbReference type="InterPro" id="IPR005797">
    <property type="entry name" value="Cyt_b/b6_N"/>
</dbReference>
<evidence type="ECO:0000313" key="9">
    <source>
        <dbReference type="EMBL" id="MFD0905822.1"/>
    </source>
</evidence>
<feature type="transmembrane region" description="Helical" evidence="7">
    <location>
        <begin position="145"/>
        <end position="165"/>
    </location>
</feature>
<dbReference type="InterPro" id="IPR016174">
    <property type="entry name" value="Di-haem_cyt_TM"/>
</dbReference>
<feature type="compositionally biased region" description="Basic residues" evidence="6">
    <location>
        <begin position="560"/>
        <end position="573"/>
    </location>
</feature>
<comment type="cofactor">
    <cofactor evidence="1">
        <name>heme</name>
        <dbReference type="ChEBI" id="CHEBI:30413"/>
    </cofactor>
</comment>
<feature type="region of interest" description="Disordered" evidence="6">
    <location>
        <begin position="524"/>
        <end position="573"/>
    </location>
</feature>
<dbReference type="PANTHER" id="PTHR19271:SF16">
    <property type="entry name" value="CYTOCHROME B"/>
    <property type="match status" value="1"/>
</dbReference>
<evidence type="ECO:0000256" key="7">
    <source>
        <dbReference type="SAM" id="Phobius"/>
    </source>
</evidence>
<dbReference type="EC" id="7.1.1.8" evidence="2"/>
<accession>A0ABW3F2J0</accession>
<feature type="transmembrane region" description="Helical" evidence="7">
    <location>
        <begin position="256"/>
        <end position="283"/>
    </location>
</feature>
<proteinExistence type="predicted"/>
<feature type="domain" description="Cytochrome b/b6 N-terminal region profile" evidence="8">
    <location>
        <begin position="16"/>
        <end position="243"/>
    </location>
</feature>
<feature type="transmembrane region" description="Helical" evidence="7">
    <location>
        <begin position="331"/>
        <end position="356"/>
    </location>
</feature>
<name>A0ABW3F2J0_9ACTN</name>
<evidence type="ECO:0000256" key="5">
    <source>
        <dbReference type="ARBA" id="ARBA00029568"/>
    </source>
</evidence>
<dbReference type="InterPro" id="IPR027387">
    <property type="entry name" value="Cytb/b6-like_sf"/>
</dbReference>
<dbReference type="PROSITE" id="PS51002">
    <property type="entry name" value="CYTB_NTER"/>
    <property type="match status" value="1"/>
</dbReference>
<gene>
    <name evidence="9" type="ORF">ACFQ11_35985</name>
</gene>